<dbReference type="EMBL" id="CACRZD030000004">
    <property type="protein sequence ID" value="CAA6658027.1"/>
    <property type="molecule type" value="Genomic_DNA"/>
</dbReference>
<dbReference type="AlphaFoldDB" id="A0A7I8IJG3"/>
<name>A0A7I8IJG3_SPIIN</name>
<gene>
    <name evidence="1" type="ORF">SI7747_04004477</name>
</gene>
<dbReference type="EMBL" id="LR743591">
    <property type="protein sequence ID" value="CAA2618310.1"/>
    <property type="molecule type" value="Genomic_DNA"/>
</dbReference>
<reference evidence="1 2" key="1">
    <citation type="submission" date="2019-12" db="EMBL/GenBank/DDBJ databases">
        <authorList>
            <person name="Scholz U."/>
            <person name="Mascher M."/>
            <person name="Fiebig A."/>
        </authorList>
    </citation>
    <scope>NUCLEOTIDE SEQUENCE</scope>
</reference>
<dbReference type="Proteomes" id="UP001189122">
    <property type="component" value="Unassembled WGS sequence"/>
</dbReference>
<protein>
    <submittedName>
        <fullName evidence="1">Uncharacterized protein</fullName>
    </submittedName>
</protein>
<accession>A0A7I8IJG3</accession>
<organism evidence="1">
    <name type="scientific">Spirodela intermedia</name>
    <name type="common">Intermediate duckweed</name>
    <dbReference type="NCBI Taxonomy" id="51605"/>
    <lineage>
        <taxon>Eukaryota</taxon>
        <taxon>Viridiplantae</taxon>
        <taxon>Streptophyta</taxon>
        <taxon>Embryophyta</taxon>
        <taxon>Tracheophyta</taxon>
        <taxon>Spermatophyta</taxon>
        <taxon>Magnoliopsida</taxon>
        <taxon>Liliopsida</taxon>
        <taxon>Araceae</taxon>
        <taxon>Lemnoideae</taxon>
        <taxon>Spirodela</taxon>
    </lineage>
</organism>
<proteinExistence type="predicted"/>
<evidence type="ECO:0000313" key="1">
    <source>
        <dbReference type="EMBL" id="CAA2618310.1"/>
    </source>
</evidence>
<sequence length="128" mass="14609">MLEHLLEDSRVEDSKFVNSNAISVRSSGSNPSTQVSTNKNPYILNVVLKYYRCGENSFEVKIEYEELEIEGEVEENFIEFDIGDAMSHSLVVRRLMRASEAMDTARRTSRINSKKIVLAPIQESDFSK</sequence>
<evidence type="ECO:0000313" key="2">
    <source>
        <dbReference type="Proteomes" id="UP001189122"/>
    </source>
</evidence>
<keyword evidence="2" id="KW-1185">Reference proteome</keyword>